<dbReference type="Proteomes" id="UP001204621">
    <property type="component" value="Unassembled WGS sequence"/>
</dbReference>
<organism evidence="2 3">
    <name type="scientific">Massilia terrae</name>
    <dbReference type="NCBI Taxonomy" id="1811224"/>
    <lineage>
        <taxon>Bacteria</taxon>
        <taxon>Pseudomonadati</taxon>
        <taxon>Pseudomonadota</taxon>
        <taxon>Betaproteobacteria</taxon>
        <taxon>Burkholderiales</taxon>
        <taxon>Oxalobacteraceae</taxon>
        <taxon>Telluria group</taxon>
        <taxon>Massilia</taxon>
    </lineage>
</organism>
<dbReference type="EMBL" id="JANUGU010000007">
    <property type="protein sequence ID" value="MCS0660136.1"/>
    <property type="molecule type" value="Genomic_DNA"/>
</dbReference>
<evidence type="ECO:0000313" key="3">
    <source>
        <dbReference type="Proteomes" id="UP001204621"/>
    </source>
</evidence>
<reference evidence="2 3" key="1">
    <citation type="submission" date="2022-08" db="EMBL/GenBank/DDBJ databases">
        <title>Reclassification of Massilia species as members of the genera Telluria, Duganella, Pseudoduganella, Mokoshia gen. nov. and Zemynaea gen. nov. using orthogonal and non-orthogonal genome-based approaches.</title>
        <authorList>
            <person name="Bowman J.P."/>
        </authorList>
    </citation>
    <scope>NUCLEOTIDE SEQUENCE [LARGE SCALE GENOMIC DNA]</scope>
    <source>
        <strain evidence="2 3">JCM 31606</strain>
    </source>
</reference>
<evidence type="ECO:0000256" key="1">
    <source>
        <dbReference type="SAM" id="SignalP"/>
    </source>
</evidence>
<feature type="chain" id="PRO_5047175609" evidence="1">
    <location>
        <begin position="25"/>
        <end position="67"/>
    </location>
</feature>
<sequence>MKVRKNLEAVFLAAAFVAVPASFAAEKVQDLHAAKAAAIAAAAAETNVPVVVVTGHRLSAAEKLAQN</sequence>
<gene>
    <name evidence="2" type="ORF">NX778_18860</name>
</gene>
<proteinExistence type="predicted"/>
<keyword evidence="1" id="KW-0732">Signal</keyword>
<feature type="signal peptide" evidence="1">
    <location>
        <begin position="1"/>
        <end position="24"/>
    </location>
</feature>
<accession>A0ABT2D1N8</accession>
<dbReference type="RefSeq" id="WP_258813325.1">
    <property type="nucleotide sequence ID" value="NZ_JANUGU010000007.1"/>
</dbReference>
<protein>
    <submittedName>
        <fullName evidence="2">Uncharacterized protein</fullName>
    </submittedName>
</protein>
<keyword evidence="3" id="KW-1185">Reference proteome</keyword>
<name>A0ABT2D1N8_9BURK</name>
<evidence type="ECO:0000313" key="2">
    <source>
        <dbReference type="EMBL" id="MCS0660136.1"/>
    </source>
</evidence>
<comment type="caution">
    <text evidence="2">The sequence shown here is derived from an EMBL/GenBank/DDBJ whole genome shotgun (WGS) entry which is preliminary data.</text>
</comment>